<proteinExistence type="predicted"/>
<evidence type="ECO:0000256" key="1">
    <source>
        <dbReference type="SAM" id="Phobius"/>
    </source>
</evidence>
<comment type="caution">
    <text evidence="2">The sequence shown here is derived from an EMBL/GenBank/DDBJ whole genome shotgun (WGS) entry which is preliminary data.</text>
</comment>
<name>A0ABS7ZR77_9GAMM</name>
<reference evidence="2 3" key="1">
    <citation type="submission" date="2020-12" db="EMBL/GenBank/DDBJ databases">
        <title>Novel Thalassolituus-related marine hydrocarbonoclastic bacteria mediated algae-derived hydrocarbons mineralization in twilight zone of the northern South China Sea.</title>
        <authorList>
            <person name="Dong C."/>
        </authorList>
    </citation>
    <scope>NUCLEOTIDE SEQUENCE [LARGE SCALE GENOMIC DNA]</scope>
    <source>
        <strain evidence="2 3">IMCC1826</strain>
    </source>
</reference>
<keyword evidence="1" id="KW-0812">Transmembrane</keyword>
<dbReference type="Pfam" id="PF10118">
    <property type="entry name" value="Metal_hydrol"/>
    <property type="match status" value="1"/>
</dbReference>
<keyword evidence="1" id="KW-1133">Transmembrane helix</keyword>
<dbReference type="RefSeq" id="WP_225674908.1">
    <property type="nucleotide sequence ID" value="NZ_JAEDAH010000058.1"/>
</dbReference>
<dbReference type="PANTHER" id="PTHR39456:SF1">
    <property type="entry name" value="METAL-DEPENDENT HYDROLASE"/>
    <property type="match status" value="1"/>
</dbReference>
<sequence length="289" mass="33757">MTAQATSPSSVSHTPADVDIKPRKMDFPFRSIKSPFVFAGNSLLTVFFGALSATFPPGEAEFIASVRNYRDQITDPLLKEQIRGFIGQEGHHSHQHKKANEVLKELGIDAVRLEKHLEKDIKRLTSRRFATPKLRLAMTVGMEHMTAIMAEFVLKNPEILEPMEESVRDLLYWHAVEEIEHKAVAFDVYMQTEGDQKYLRKVLRVLIWMFSIRISLYMVALLWWSRRMPRWSDFKGFREFMYGAKGLITGIRQPYRDYFKEGFHPWDHDNRDLIEKWQTQLRKDGGQPV</sequence>
<dbReference type="PANTHER" id="PTHR39456">
    <property type="entry name" value="METAL-DEPENDENT HYDROLASE"/>
    <property type="match status" value="1"/>
</dbReference>
<dbReference type="GO" id="GO:0016787">
    <property type="term" value="F:hydrolase activity"/>
    <property type="evidence" value="ECO:0007669"/>
    <property type="project" value="UniProtKB-KW"/>
</dbReference>
<keyword evidence="3" id="KW-1185">Reference proteome</keyword>
<evidence type="ECO:0000313" key="2">
    <source>
        <dbReference type="EMBL" id="MCA6064182.1"/>
    </source>
</evidence>
<dbReference type="Proteomes" id="UP000714380">
    <property type="component" value="Unassembled WGS sequence"/>
</dbReference>
<evidence type="ECO:0000313" key="3">
    <source>
        <dbReference type="Proteomes" id="UP000714380"/>
    </source>
</evidence>
<organism evidence="2 3">
    <name type="scientific">Thalassolituus marinus</name>
    <dbReference type="NCBI Taxonomy" id="671053"/>
    <lineage>
        <taxon>Bacteria</taxon>
        <taxon>Pseudomonadati</taxon>
        <taxon>Pseudomonadota</taxon>
        <taxon>Gammaproteobacteria</taxon>
        <taxon>Oceanospirillales</taxon>
        <taxon>Oceanospirillaceae</taxon>
        <taxon>Thalassolituus</taxon>
    </lineage>
</organism>
<feature type="transmembrane region" description="Helical" evidence="1">
    <location>
        <begin position="205"/>
        <end position="225"/>
    </location>
</feature>
<dbReference type="InterPro" id="IPR016516">
    <property type="entry name" value="UCP07580"/>
</dbReference>
<dbReference type="PIRSF" id="PIRSF007580">
    <property type="entry name" value="UCP07580"/>
    <property type="match status" value="1"/>
</dbReference>
<accession>A0ABS7ZR77</accession>
<gene>
    <name evidence="2" type="ORF">I9W95_11250</name>
</gene>
<keyword evidence="1" id="KW-0472">Membrane</keyword>
<dbReference type="EMBL" id="JAEDAH010000058">
    <property type="protein sequence ID" value="MCA6064182.1"/>
    <property type="molecule type" value="Genomic_DNA"/>
</dbReference>
<protein>
    <submittedName>
        <fullName evidence="2">Metal-dependent hydrolase</fullName>
    </submittedName>
</protein>
<keyword evidence="2" id="KW-0378">Hydrolase</keyword>